<comment type="caution">
    <text evidence="1">The sequence shown here is derived from an EMBL/GenBank/DDBJ whole genome shotgun (WGS) entry which is preliminary data.</text>
</comment>
<gene>
    <name evidence="1" type="ORF">BAAM0483_07050</name>
</gene>
<dbReference type="Proteomes" id="UP000037239">
    <property type="component" value="Unassembled WGS sequence"/>
</dbReference>
<accession>A0AB34T8K5</accession>
<name>A0AB34T8K5_9BIFI</name>
<protein>
    <submittedName>
        <fullName evidence="1">Uncharacterized protein</fullName>
    </submittedName>
</protein>
<evidence type="ECO:0000313" key="1">
    <source>
        <dbReference type="EMBL" id="KOA48725.1"/>
    </source>
</evidence>
<dbReference type="EMBL" id="AWFK01000012">
    <property type="protein sequence ID" value="KOA48725.1"/>
    <property type="molecule type" value="Genomic_DNA"/>
</dbReference>
<dbReference type="AlphaFoldDB" id="A0AB34T8K5"/>
<reference evidence="1 2" key="1">
    <citation type="journal article" date="2015" name="Int J Genomics">
        <title>Comparative Genomics Revealed Genetic Diversity and Species/Strain-Level Differences in Carbohydrate Metabolism of Three Probiotic Bifidobacterial Species.</title>
        <authorList>
            <person name="Odamaki T."/>
            <person name="Horigome A."/>
            <person name="Sugahara H."/>
            <person name="Hashikura N."/>
            <person name="Minami J."/>
            <person name="Xiao J.Z."/>
            <person name="Abe F."/>
        </authorList>
    </citation>
    <scope>NUCLEOTIDE SEQUENCE [LARGE SCALE GENOMIC DNA]</scope>
    <source>
        <strain evidence="1 2">MCC 0483</strain>
    </source>
</reference>
<proteinExistence type="predicted"/>
<organism evidence="1 2">
    <name type="scientific">Bifidobacterium animalis subsp. animalis MCC 0483</name>
    <dbReference type="NCBI Taxonomy" id="1365955"/>
    <lineage>
        <taxon>Bacteria</taxon>
        <taxon>Bacillati</taxon>
        <taxon>Actinomycetota</taxon>
        <taxon>Actinomycetes</taxon>
        <taxon>Bifidobacteriales</taxon>
        <taxon>Bifidobacteriaceae</taxon>
        <taxon>Bifidobacterium</taxon>
    </lineage>
</organism>
<evidence type="ECO:0000313" key="2">
    <source>
        <dbReference type="Proteomes" id="UP000037239"/>
    </source>
</evidence>
<sequence>MSFELWRNPRQCMGEKVLLFWQSLVNATLVRIMK</sequence>